<dbReference type="PROSITE" id="PS51837">
    <property type="entry name" value="LITAF"/>
    <property type="match status" value="1"/>
</dbReference>
<dbReference type="SMART" id="SM00714">
    <property type="entry name" value="LITAF"/>
    <property type="match status" value="1"/>
</dbReference>
<evidence type="ECO:0000256" key="3">
    <source>
        <dbReference type="ARBA" id="ARBA00004630"/>
    </source>
</evidence>
<dbReference type="InterPro" id="IPR037519">
    <property type="entry name" value="LITAF_fam"/>
</dbReference>
<organism evidence="10 11">
    <name type="scientific">Acanthocheilonema viteae</name>
    <name type="common">Filarial nematode worm</name>
    <name type="synonym">Dipetalonema viteae</name>
    <dbReference type="NCBI Taxonomy" id="6277"/>
    <lineage>
        <taxon>Eukaryota</taxon>
        <taxon>Metazoa</taxon>
        <taxon>Ecdysozoa</taxon>
        <taxon>Nematoda</taxon>
        <taxon>Chromadorea</taxon>
        <taxon>Rhabditida</taxon>
        <taxon>Spirurina</taxon>
        <taxon>Spiruromorpha</taxon>
        <taxon>Filarioidea</taxon>
        <taxon>Onchocercidae</taxon>
        <taxon>Acanthocheilonema</taxon>
    </lineage>
</organism>
<reference evidence="10 11" key="1">
    <citation type="submission" date="2018-08" db="EMBL/GenBank/DDBJ databases">
        <authorList>
            <person name="Laetsch R D."/>
            <person name="Stevens L."/>
            <person name="Kumar S."/>
            <person name="Blaxter L. M."/>
        </authorList>
    </citation>
    <scope>NUCLEOTIDE SEQUENCE [LARGE SCALE GENOMIC DNA]</scope>
</reference>
<dbReference type="GO" id="GO:0008270">
    <property type="term" value="F:zinc ion binding"/>
    <property type="evidence" value="ECO:0007669"/>
    <property type="project" value="TreeGrafter"/>
</dbReference>
<evidence type="ECO:0000313" key="10">
    <source>
        <dbReference type="EMBL" id="VBB30138.1"/>
    </source>
</evidence>
<evidence type="ECO:0000256" key="6">
    <source>
        <dbReference type="ARBA" id="ARBA00022833"/>
    </source>
</evidence>
<dbReference type="OrthoDB" id="4713066at2759"/>
<name>A0A498S9R5_ACAVI</name>
<dbReference type="GO" id="GO:0031902">
    <property type="term" value="C:late endosome membrane"/>
    <property type="evidence" value="ECO:0007669"/>
    <property type="project" value="UniProtKB-SubCell"/>
</dbReference>
<protein>
    <recommendedName>
        <fullName evidence="9">LITAF domain-containing protein</fullName>
    </recommendedName>
</protein>
<keyword evidence="8" id="KW-1133">Transmembrane helix</keyword>
<evidence type="ECO:0000256" key="7">
    <source>
        <dbReference type="ARBA" id="ARBA00023136"/>
    </source>
</evidence>
<evidence type="ECO:0000256" key="1">
    <source>
        <dbReference type="ARBA" id="ARBA00004414"/>
    </source>
</evidence>
<evidence type="ECO:0000256" key="2">
    <source>
        <dbReference type="ARBA" id="ARBA00004481"/>
    </source>
</evidence>
<dbReference type="AlphaFoldDB" id="A0A498S9R5"/>
<sequence length="212" mass="23794">MNANDYPPPKYEEILKNDTDNSIITDTTTTNVSSFPTSLSPLAGMNIASSNGNIISVAPFRVNFIPSTAPIFGPNSIETDCPYCQAHIVTSVQRIVGTLPWLIMGICFLLGFFLLLPWCLCCVPFYMDNCRDVVHSCPSCKRILGRFIRVFEGIKEAKVELYISIGAERHMYTFRDLKLSLSNICPGRSQRSPLTFVALRIVVENDQKKRFN</sequence>
<accession>A0A498S9R5</accession>
<gene>
    <name evidence="10" type="ORF">NAV_LOCUS4929</name>
</gene>
<evidence type="ECO:0000256" key="5">
    <source>
        <dbReference type="ARBA" id="ARBA00022723"/>
    </source>
</evidence>
<dbReference type="GO" id="GO:0005765">
    <property type="term" value="C:lysosomal membrane"/>
    <property type="evidence" value="ECO:0007669"/>
    <property type="project" value="UniProtKB-SubCell"/>
</dbReference>
<dbReference type="PANTHER" id="PTHR23292:SF6">
    <property type="entry name" value="FI16602P1-RELATED"/>
    <property type="match status" value="1"/>
</dbReference>
<dbReference type="Proteomes" id="UP000276991">
    <property type="component" value="Unassembled WGS sequence"/>
</dbReference>
<dbReference type="STRING" id="6277.A0A498S9R5"/>
<evidence type="ECO:0000259" key="9">
    <source>
        <dbReference type="PROSITE" id="PS51837"/>
    </source>
</evidence>
<comment type="similarity">
    <text evidence="4">Belongs to the CDIP1/LITAF family.</text>
</comment>
<keyword evidence="7 8" id="KW-0472">Membrane</keyword>
<keyword evidence="8" id="KW-0812">Transmembrane</keyword>
<feature type="domain" description="LITAF" evidence="9">
    <location>
        <begin position="61"/>
        <end position="149"/>
    </location>
</feature>
<proteinExistence type="inferred from homology"/>
<evidence type="ECO:0000256" key="4">
    <source>
        <dbReference type="ARBA" id="ARBA00005975"/>
    </source>
</evidence>
<keyword evidence="5" id="KW-0479">Metal-binding</keyword>
<evidence type="ECO:0000256" key="8">
    <source>
        <dbReference type="SAM" id="Phobius"/>
    </source>
</evidence>
<dbReference type="PANTHER" id="PTHR23292">
    <property type="entry name" value="LIPOPOLYSACCHARIDE-INDUCED TUMOR NECROSIS FACTOR-ALPHA FACTOR"/>
    <property type="match status" value="1"/>
</dbReference>
<keyword evidence="6" id="KW-0862">Zinc</keyword>
<feature type="transmembrane region" description="Helical" evidence="8">
    <location>
        <begin position="101"/>
        <end position="127"/>
    </location>
</feature>
<keyword evidence="11" id="KW-1185">Reference proteome</keyword>
<dbReference type="InterPro" id="IPR006629">
    <property type="entry name" value="LITAF"/>
</dbReference>
<comment type="subcellular location">
    <subcellularLocation>
        <location evidence="2">Endosome membrane</location>
        <topology evidence="2">Peripheral membrane protein</topology>
    </subcellularLocation>
    <subcellularLocation>
        <location evidence="1">Late endosome membrane</location>
    </subcellularLocation>
    <subcellularLocation>
        <location evidence="3">Lysosome membrane</location>
        <topology evidence="3">Peripheral membrane protein</topology>
        <orientation evidence="3">Cytoplasmic side</orientation>
    </subcellularLocation>
</comment>
<evidence type="ECO:0000313" key="11">
    <source>
        <dbReference type="Proteomes" id="UP000276991"/>
    </source>
</evidence>
<dbReference type="Pfam" id="PF10601">
    <property type="entry name" value="zf-LITAF-like"/>
    <property type="match status" value="1"/>
</dbReference>
<dbReference type="EMBL" id="UPTC01000792">
    <property type="protein sequence ID" value="VBB30138.1"/>
    <property type="molecule type" value="Genomic_DNA"/>
</dbReference>